<reference evidence="1 2" key="1">
    <citation type="submission" date="2016-04" db="EMBL/GenBank/DDBJ databases">
        <authorList>
            <consortium name="Pathogen Informatics"/>
        </authorList>
    </citation>
    <scope>NUCLEOTIDE SEQUENCE [LARGE SCALE GENOMIC DNA]</scope>
    <source>
        <strain evidence="1 2">H044680328</strain>
    </source>
</reference>
<dbReference type="PATRIC" id="fig|123899.6.peg.3359"/>
<proteinExistence type="predicted"/>
<dbReference type="STRING" id="123899.SAMEA3906487_03361"/>
<accession>A0A157SQC9</accession>
<evidence type="ECO:0000313" key="1">
    <source>
        <dbReference type="EMBL" id="SAI72679.1"/>
    </source>
</evidence>
<protein>
    <recommendedName>
        <fullName evidence="3">Phasin protein</fullName>
    </recommendedName>
</protein>
<dbReference type="AlphaFoldDB" id="A0A157SQC9"/>
<evidence type="ECO:0008006" key="3">
    <source>
        <dbReference type="Google" id="ProtNLM"/>
    </source>
</evidence>
<gene>
    <name evidence="1" type="ORF">SAMEA3906487_03361</name>
</gene>
<organism evidence="1 2">
    <name type="scientific">Bordetella trematum</name>
    <dbReference type="NCBI Taxonomy" id="123899"/>
    <lineage>
        <taxon>Bacteria</taxon>
        <taxon>Pseudomonadati</taxon>
        <taxon>Pseudomonadota</taxon>
        <taxon>Betaproteobacteria</taxon>
        <taxon>Burkholderiales</taxon>
        <taxon>Alcaligenaceae</taxon>
        <taxon>Bordetella</taxon>
    </lineage>
</organism>
<dbReference type="OrthoDB" id="8641244at2"/>
<dbReference type="Proteomes" id="UP000076825">
    <property type="component" value="Chromosome 1"/>
</dbReference>
<dbReference type="GeneID" id="56589401"/>
<dbReference type="EMBL" id="LT546645">
    <property type="protein sequence ID" value="SAI72679.1"/>
    <property type="molecule type" value="Genomic_DNA"/>
</dbReference>
<evidence type="ECO:0000313" key="2">
    <source>
        <dbReference type="Proteomes" id="UP000076825"/>
    </source>
</evidence>
<sequence length="153" mass="16226">MKNTQASQSSTAPAASLMAANMAYCQRLAELARQSQARWMALGNQVWADQAARSQQAMAPLTQSHNWQDLAPAMGELARRNWQQRLSAAEAVVHTTLAEQAALTAGVSEALNTWLQDAAGLCQTMNAGPMGQLWSSLAEQMGAAARANTPSGA</sequence>
<dbReference type="RefSeq" id="WP_063492298.1">
    <property type="nucleotide sequence ID" value="NZ_CP016340.1"/>
</dbReference>
<dbReference type="KEGG" id="btrm:SAMEA390648703361"/>
<name>A0A157SQC9_9BORD</name>
<dbReference type="eggNOG" id="ENOG50315EY">
    <property type="taxonomic scope" value="Bacteria"/>
</dbReference>
<keyword evidence="2" id="KW-1185">Reference proteome</keyword>